<dbReference type="SUPFAM" id="SSF69572">
    <property type="entry name" value="Activating enzymes of the ubiquitin-like proteins"/>
    <property type="match status" value="2"/>
</dbReference>
<keyword evidence="4" id="KW-1185">Reference proteome</keyword>
<gene>
    <name evidence="3" type="ORF">R2D22_12565</name>
</gene>
<dbReference type="InterPro" id="IPR000594">
    <property type="entry name" value="ThiF_NAD_FAD-bd"/>
</dbReference>
<evidence type="ECO:0000313" key="3">
    <source>
        <dbReference type="EMBL" id="WOX22174.1"/>
    </source>
</evidence>
<feature type="compositionally biased region" description="Basic and acidic residues" evidence="1">
    <location>
        <begin position="366"/>
        <end position="383"/>
    </location>
</feature>
<dbReference type="InterPro" id="IPR035985">
    <property type="entry name" value="Ubiquitin-activating_enz"/>
</dbReference>
<protein>
    <submittedName>
        <fullName evidence="3">TOMM leader peptide-binding protein</fullName>
    </submittedName>
</protein>
<dbReference type="InterPro" id="IPR022291">
    <property type="entry name" value="Bacteriocin_synth_cyclodeHase"/>
</dbReference>
<evidence type="ECO:0000256" key="1">
    <source>
        <dbReference type="SAM" id="MobiDB-lite"/>
    </source>
</evidence>
<organism evidence="3 4">
    <name type="scientific">Streptomyces solicathayae</name>
    <dbReference type="NCBI Taxonomy" id="3081768"/>
    <lineage>
        <taxon>Bacteria</taxon>
        <taxon>Bacillati</taxon>
        <taxon>Actinomycetota</taxon>
        <taxon>Actinomycetes</taxon>
        <taxon>Kitasatosporales</taxon>
        <taxon>Streptomycetaceae</taxon>
        <taxon>Streptomyces</taxon>
    </lineage>
</organism>
<name>A0ABZ0LRT6_9ACTN</name>
<dbReference type="EMBL" id="CP137573">
    <property type="protein sequence ID" value="WOX22174.1"/>
    <property type="molecule type" value="Genomic_DNA"/>
</dbReference>
<dbReference type="NCBIfam" id="TIGR03882">
    <property type="entry name" value="cyclo_dehyd_2"/>
    <property type="match status" value="1"/>
</dbReference>
<sequence length="383" mass="39360">MHPMVKPALRRAWRNLQSVQFGATSAHAVVVGPVDTTTGSLIGRMDGTRGTELLRAEARALGLPDDRLDRLLARLAEAGLISDASAARPRTAGASRHAEGALDPLRADLASLSVVEPEPDGALRRLTARRSARVQVRGAGRVGAAVAALLSASGVGRVEVLDSGSVQPWEVTPGGLPAEAVGERRAAAAGRLVGRSAPGGRAPRAVRGSPGAGGGEPALSLVVVAPRDGLAAYVPDPVPAQPWIAAGVPHLYAGVVEATGVVGPLVLPGGTACAECLQRERTDREPVWPRMLAQWRSGAPDPVPACDTGLAATVAGLAAAHALAFLDGELPASTGARWEVSLPLLEWRAERFAPYSGCPCGAAGNREGERRSGLRRAHDTMAG</sequence>
<accession>A0ABZ0LRT6</accession>
<feature type="domain" description="THIF-type NAD/FAD binding fold" evidence="2">
    <location>
        <begin position="130"/>
        <end position="352"/>
    </location>
</feature>
<dbReference type="Pfam" id="PF00899">
    <property type="entry name" value="ThiF"/>
    <property type="match status" value="1"/>
</dbReference>
<reference evidence="3 4" key="1">
    <citation type="submission" date="2023-10" db="EMBL/GenBank/DDBJ databases">
        <title>The genome sequence of Streptomyces sp. HUAS YS2.</title>
        <authorList>
            <person name="Mo P."/>
        </authorList>
    </citation>
    <scope>NUCLEOTIDE SEQUENCE [LARGE SCALE GENOMIC DNA]</scope>
    <source>
        <strain evidence="3 4">HUAS YS2</strain>
    </source>
</reference>
<feature type="region of interest" description="Disordered" evidence="1">
    <location>
        <begin position="364"/>
        <end position="383"/>
    </location>
</feature>
<dbReference type="Proteomes" id="UP001301731">
    <property type="component" value="Chromosome"/>
</dbReference>
<evidence type="ECO:0000313" key="4">
    <source>
        <dbReference type="Proteomes" id="UP001301731"/>
    </source>
</evidence>
<dbReference type="Gene3D" id="3.40.50.720">
    <property type="entry name" value="NAD(P)-binding Rossmann-like Domain"/>
    <property type="match status" value="1"/>
</dbReference>
<dbReference type="RefSeq" id="WP_318103182.1">
    <property type="nucleotide sequence ID" value="NZ_CP137573.1"/>
</dbReference>
<evidence type="ECO:0000259" key="2">
    <source>
        <dbReference type="Pfam" id="PF00899"/>
    </source>
</evidence>
<proteinExistence type="predicted"/>